<reference evidence="4 5" key="2">
    <citation type="submission" date="2007-04" db="EMBL/GenBank/DDBJ databases">
        <title>Draft genome sequence of Ruminococcus torques (ATCC 27756).</title>
        <authorList>
            <person name="Sudarsanam P."/>
            <person name="Ley R."/>
            <person name="Guruge J."/>
            <person name="Turnbaugh P.J."/>
            <person name="Mahowald M."/>
            <person name="Liep D."/>
            <person name="Gordon J."/>
        </authorList>
    </citation>
    <scope>NUCLEOTIDE SEQUENCE [LARGE SCALE GENOMIC DNA]</scope>
    <source>
        <strain evidence="4 5">ATCC 27756</strain>
    </source>
</reference>
<dbReference type="PaxDb" id="411460-RUMTOR_01446"/>
<evidence type="ECO:0000256" key="2">
    <source>
        <dbReference type="RuleBase" id="RU362039"/>
    </source>
</evidence>
<accession>A5KMH3</accession>
<comment type="similarity">
    <text evidence="1 2">Belongs to the metallophosphoesterase superfamily. YfcE family.</text>
</comment>
<feature type="domain" description="Calcineurin-like phosphoesterase" evidence="3">
    <location>
        <begin position="6"/>
        <end position="172"/>
    </location>
</feature>
<sequence>MWRKSMKWMIASDIHGSAVYCGQMLEAYRREKADRLLLLGDLLYHGPRNDLPKGYAPKEVIRMLNEVKEELLCVRGNCEADVDQMVLEFPVMADYCVLQLEDTGVVFASHGHVHNPQCMPPLKNGDILLNGHTHVPACEKIADENGNEYMYLNPGSVSIPKEGSSHSYMVYEKGTFTWKNMSGEVYREWKKDSRF</sequence>
<dbReference type="InterPro" id="IPR024654">
    <property type="entry name" value="Calcineurin-like_PHP_lpxH"/>
</dbReference>
<dbReference type="Gene3D" id="3.60.21.10">
    <property type="match status" value="1"/>
</dbReference>
<dbReference type="NCBIfam" id="TIGR00040">
    <property type="entry name" value="yfcE"/>
    <property type="match status" value="1"/>
</dbReference>
<protein>
    <recommendedName>
        <fullName evidence="2">Phosphoesterase</fullName>
        <ecNumber evidence="2">3.1.4.-</ecNumber>
    </recommendedName>
</protein>
<dbReference type="InterPro" id="IPR000979">
    <property type="entry name" value="Phosphodiesterase_MJ0936/Vps29"/>
</dbReference>
<dbReference type="EC" id="3.1.4.-" evidence="2"/>
<evidence type="ECO:0000313" key="5">
    <source>
        <dbReference type="Proteomes" id="UP000003577"/>
    </source>
</evidence>
<dbReference type="GO" id="GO:0046872">
    <property type="term" value="F:metal ion binding"/>
    <property type="evidence" value="ECO:0007669"/>
    <property type="project" value="UniProtKB-KW"/>
</dbReference>
<dbReference type="NCBIfam" id="NF006988">
    <property type="entry name" value="PRK09453.1"/>
    <property type="match status" value="1"/>
</dbReference>
<dbReference type="SUPFAM" id="SSF56300">
    <property type="entry name" value="Metallo-dependent phosphatases"/>
    <property type="match status" value="1"/>
</dbReference>
<proteinExistence type="inferred from homology"/>
<dbReference type="HOGENOM" id="CLU_063749_1_1_9"/>
<dbReference type="EMBL" id="AAVP02000005">
    <property type="protein sequence ID" value="EDK24389.1"/>
    <property type="molecule type" value="Genomic_DNA"/>
</dbReference>
<evidence type="ECO:0000313" key="4">
    <source>
        <dbReference type="EMBL" id="EDK24389.1"/>
    </source>
</evidence>
<comment type="caution">
    <text evidence="4">The sequence shown here is derived from an EMBL/GenBank/DDBJ whole genome shotgun (WGS) entry which is preliminary data.</text>
</comment>
<dbReference type="Pfam" id="PF12850">
    <property type="entry name" value="Metallophos_2"/>
    <property type="match status" value="1"/>
</dbReference>
<dbReference type="AlphaFoldDB" id="A5KMH3"/>
<organism evidence="4 5">
    <name type="scientific">[Ruminococcus] torques ATCC 27756</name>
    <dbReference type="NCBI Taxonomy" id="411460"/>
    <lineage>
        <taxon>Bacteria</taxon>
        <taxon>Bacillati</taxon>
        <taxon>Bacillota</taxon>
        <taxon>Clostridia</taxon>
        <taxon>Lachnospirales</taxon>
        <taxon>Lachnospiraceae</taxon>
        <taxon>Mediterraneibacter</taxon>
    </lineage>
</organism>
<keyword evidence="4" id="KW-0378">Hydrolase</keyword>
<keyword evidence="2" id="KW-0479">Metal-binding</keyword>
<dbReference type="GO" id="GO:0016787">
    <property type="term" value="F:hydrolase activity"/>
    <property type="evidence" value="ECO:0007669"/>
    <property type="project" value="UniProtKB-UniRule"/>
</dbReference>
<evidence type="ECO:0000256" key="1">
    <source>
        <dbReference type="ARBA" id="ARBA00008950"/>
    </source>
</evidence>
<reference evidence="4 5" key="1">
    <citation type="submission" date="2007-03" db="EMBL/GenBank/DDBJ databases">
        <authorList>
            <person name="Fulton L."/>
            <person name="Clifton S."/>
            <person name="Fulton B."/>
            <person name="Xu J."/>
            <person name="Minx P."/>
            <person name="Pepin K.H."/>
            <person name="Johnson M."/>
            <person name="Thiruvilangam P."/>
            <person name="Bhonagiri V."/>
            <person name="Nash W.E."/>
            <person name="Mardis E.R."/>
            <person name="Wilson R.K."/>
        </authorList>
    </citation>
    <scope>NUCLEOTIDE SEQUENCE [LARGE SCALE GENOMIC DNA]</scope>
    <source>
        <strain evidence="4 5">ATCC 27756</strain>
    </source>
</reference>
<dbReference type="Proteomes" id="UP000003577">
    <property type="component" value="Unassembled WGS sequence"/>
</dbReference>
<gene>
    <name evidence="4" type="ORF">RUMTOR_01446</name>
</gene>
<evidence type="ECO:0000259" key="3">
    <source>
        <dbReference type="Pfam" id="PF12850"/>
    </source>
</evidence>
<dbReference type="InterPro" id="IPR029052">
    <property type="entry name" value="Metallo-depent_PP-like"/>
</dbReference>
<comment type="cofactor">
    <cofactor evidence="2">
        <name>a divalent metal cation</name>
        <dbReference type="ChEBI" id="CHEBI:60240"/>
    </cofactor>
</comment>
<name>A5KMH3_9FIRM</name>